<organism evidence="2 3">
    <name type="scientific">Plantactinospora alkalitolerans</name>
    <dbReference type="NCBI Taxonomy" id="2789879"/>
    <lineage>
        <taxon>Bacteria</taxon>
        <taxon>Bacillati</taxon>
        <taxon>Actinomycetota</taxon>
        <taxon>Actinomycetes</taxon>
        <taxon>Micromonosporales</taxon>
        <taxon>Micromonosporaceae</taxon>
        <taxon>Plantactinospora</taxon>
    </lineage>
</organism>
<feature type="chain" id="PRO_5046187539" evidence="1">
    <location>
        <begin position="35"/>
        <end position="146"/>
    </location>
</feature>
<accession>A0ABS0GRP5</accession>
<gene>
    <name evidence="2" type="ORF">I0C86_07615</name>
</gene>
<keyword evidence="3" id="KW-1185">Reference proteome</keyword>
<evidence type="ECO:0000256" key="1">
    <source>
        <dbReference type="SAM" id="SignalP"/>
    </source>
</evidence>
<evidence type="ECO:0000313" key="2">
    <source>
        <dbReference type="EMBL" id="MBF9128852.1"/>
    </source>
</evidence>
<feature type="signal peptide" evidence="1">
    <location>
        <begin position="1"/>
        <end position="34"/>
    </location>
</feature>
<comment type="caution">
    <text evidence="2">The sequence shown here is derived from an EMBL/GenBank/DDBJ whole genome shotgun (WGS) entry which is preliminary data.</text>
</comment>
<reference evidence="2 3" key="1">
    <citation type="submission" date="2020-11" db="EMBL/GenBank/DDBJ databases">
        <title>A novel isolate from a Black sea contaminated sediment with potential to produce alkanes: Plantactinospora alkalitolerans sp. nov.</title>
        <authorList>
            <person name="Carro L."/>
            <person name="Veyisoglu A."/>
            <person name="Guven K."/>
            <person name="Schumann P."/>
            <person name="Klenk H.-P."/>
            <person name="Sahin N."/>
        </authorList>
    </citation>
    <scope>NUCLEOTIDE SEQUENCE [LARGE SCALE GENOMIC DNA]</scope>
    <source>
        <strain evidence="2 3">S1510</strain>
    </source>
</reference>
<dbReference type="EMBL" id="JADPUN010000093">
    <property type="protein sequence ID" value="MBF9128852.1"/>
    <property type="molecule type" value="Genomic_DNA"/>
</dbReference>
<evidence type="ECO:0000313" key="3">
    <source>
        <dbReference type="Proteomes" id="UP000638560"/>
    </source>
</evidence>
<dbReference type="RefSeq" id="WP_196200501.1">
    <property type="nucleotide sequence ID" value="NZ_JADPUN010000093.1"/>
</dbReference>
<protein>
    <submittedName>
        <fullName evidence="2">Uncharacterized protein</fullName>
    </submittedName>
</protein>
<keyword evidence="1" id="KW-0732">Signal</keyword>
<proteinExistence type="predicted"/>
<name>A0ABS0GRP5_9ACTN</name>
<dbReference type="Proteomes" id="UP000638560">
    <property type="component" value="Unassembled WGS sequence"/>
</dbReference>
<sequence length="146" mass="15342">MKVSDLVARAAKRGAIVALAAGAMVGGTATAALADEDGSYNTGEFVVYQFGNFGGGVYDTSLNVIAHYQNSGERYINTPTTINDSPDSSRNGHTHRIYLYEHSSCEGSLVTHLGRLEPTTPTVGSSYSSLGFLNNKASSHSSSQSC</sequence>